<keyword evidence="2" id="KW-0378">Hydrolase</keyword>
<keyword evidence="1" id="KW-0732">Signal</keyword>
<name>A0ABZ0TJT2_9SPHI</name>
<dbReference type="Gene3D" id="1.10.4080.10">
    <property type="entry name" value="ADP-ribosylation/Crystallin J1"/>
    <property type="match status" value="1"/>
</dbReference>
<dbReference type="Pfam" id="PF03747">
    <property type="entry name" value="ADP_ribosyl_GH"/>
    <property type="match status" value="1"/>
</dbReference>
<dbReference type="SUPFAM" id="SSF101478">
    <property type="entry name" value="ADP-ribosylglycohydrolase"/>
    <property type="match status" value="1"/>
</dbReference>
<dbReference type="Proteomes" id="UP001324380">
    <property type="component" value="Chromosome"/>
</dbReference>
<dbReference type="InterPro" id="IPR005502">
    <property type="entry name" value="Ribosyl_crysJ1"/>
</dbReference>
<gene>
    <name evidence="2" type="ORF">SNE25_24300</name>
</gene>
<dbReference type="EMBL" id="CP139558">
    <property type="protein sequence ID" value="WPU92453.1"/>
    <property type="molecule type" value="Genomic_DNA"/>
</dbReference>
<dbReference type="PROSITE" id="PS51257">
    <property type="entry name" value="PROKAR_LIPOPROTEIN"/>
    <property type="match status" value="1"/>
</dbReference>
<evidence type="ECO:0000313" key="2">
    <source>
        <dbReference type="EMBL" id="WPU92453.1"/>
    </source>
</evidence>
<evidence type="ECO:0000313" key="3">
    <source>
        <dbReference type="Proteomes" id="UP001324380"/>
    </source>
</evidence>
<protein>
    <submittedName>
        <fullName evidence="2">ADP-ribosylglycohydrolase family protein</fullName>
        <ecNumber evidence="2">3.2.2.-</ecNumber>
    </submittedName>
</protein>
<dbReference type="InterPro" id="IPR036705">
    <property type="entry name" value="Ribosyl_crysJ1_sf"/>
</dbReference>
<feature type="signal peptide" evidence="1">
    <location>
        <begin position="1"/>
        <end position="19"/>
    </location>
</feature>
<dbReference type="GO" id="GO:0016798">
    <property type="term" value="F:hydrolase activity, acting on glycosyl bonds"/>
    <property type="evidence" value="ECO:0007669"/>
    <property type="project" value="UniProtKB-KW"/>
</dbReference>
<sequence>MTRLKILALAVLLCLGGIACTENKNQDSSLKITKDALMDKIKGGWAGQTIGVTFGGPTEFRFQGTLIQDYQPITWYDGYLKKTMEESPDLYDDIYMDLTFVDVLEKAGLDAPVDSFANAFAHAGYNLWHANQAARFNILNGIKAPQSGYWINNPHADDIDFQIEADFSGLMSPGMPKAATKIDDKVGHIMNYGDGWYGGVYVSSMYSLAFTSSDINYVVTEALKAIPEQSEFYQCISDVIKWHKQYPEDWKQSWFEIQKKWSSDVGCPEGVFHPFDIDAKLNSAYIVLGLLYGNGDFTKTLEIATRAGQDSDCNPSSVGGILGAMLGYNKIPAYWKMGLKDIEDMDFKYTTMSLNKVYAISYKHALEMIKRNGGTVEAADVTIKLQKPEAVRYEKSFDGLYPVAKKSLPPVNNPNEITFDFEGTGFALRGAADKKKNKLPDYIFEADMYIDGNKVETAKLPTRYTTRRYELFWKYQLPNKKHTVRVLIKNPNPDYDLRATEYLVYSDKPAETSHAK</sequence>
<organism evidence="2 3">
    <name type="scientific">Mucilaginibacter sabulilitoris</name>
    <dbReference type="NCBI Taxonomy" id="1173583"/>
    <lineage>
        <taxon>Bacteria</taxon>
        <taxon>Pseudomonadati</taxon>
        <taxon>Bacteroidota</taxon>
        <taxon>Sphingobacteriia</taxon>
        <taxon>Sphingobacteriales</taxon>
        <taxon>Sphingobacteriaceae</taxon>
        <taxon>Mucilaginibacter</taxon>
    </lineage>
</organism>
<keyword evidence="2" id="KW-0326">Glycosidase</keyword>
<keyword evidence="3" id="KW-1185">Reference proteome</keyword>
<accession>A0ABZ0TJT2</accession>
<proteinExistence type="predicted"/>
<dbReference type="RefSeq" id="WP_321561615.1">
    <property type="nucleotide sequence ID" value="NZ_CP139558.1"/>
</dbReference>
<reference evidence="2 3" key="1">
    <citation type="submission" date="2023-11" db="EMBL/GenBank/DDBJ databases">
        <title>Analysis of the Genomes of Mucilaginibacter gossypii cycad 4 and M. sabulilitoris SNA2: microbes with the potential for plant growth promotion.</title>
        <authorList>
            <person name="Hirsch A.M."/>
            <person name="Humm E."/>
            <person name="Rubbi M."/>
            <person name="Del Vecchio G."/>
            <person name="Ha S.M."/>
            <person name="Pellegrini M."/>
            <person name="Gunsalus R.P."/>
        </authorList>
    </citation>
    <scope>NUCLEOTIDE SEQUENCE [LARGE SCALE GENOMIC DNA]</scope>
    <source>
        <strain evidence="2 3">SNA2</strain>
    </source>
</reference>
<dbReference type="Gene3D" id="2.60.120.260">
    <property type="entry name" value="Galactose-binding domain-like"/>
    <property type="match status" value="1"/>
</dbReference>
<dbReference type="EC" id="3.2.2.-" evidence="2"/>
<feature type="chain" id="PRO_5047195900" evidence="1">
    <location>
        <begin position="20"/>
        <end position="516"/>
    </location>
</feature>
<evidence type="ECO:0000256" key="1">
    <source>
        <dbReference type="SAM" id="SignalP"/>
    </source>
</evidence>